<protein>
    <recommendedName>
        <fullName evidence="3">Calcineurin-like phosphoesterase domain-containing protein</fullName>
    </recommendedName>
</protein>
<dbReference type="SUPFAM" id="SSF56300">
    <property type="entry name" value="Metallo-dependent phosphatases"/>
    <property type="match status" value="1"/>
</dbReference>
<feature type="domain" description="Calcineurin-like phosphoesterase" evidence="3">
    <location>
        <begin position="101"/>
        <end position="188"/>
    </location>
</feature>
<reference evidence="4 5" key="1">
    <citation type="submission" date="2019-03" db="EMBL/GenBank/DDBJ databases">
        <title>Draft genome sequence of Xylaria hypoxylon DSM 108379, a ubiquitous saprotrophic-parasitic fungi on hardwood.</title>
        <authorList>
            <person name="Buettner E."/>
            <person name="Leonhardt S."/>
            <person name="Gebauer A.M."/>
            <person name="Liers C."/>
            <person name="Hofrichter M."/>
            <person name="Kellner H."/>
        </authorList>
    </citation>
    <scope>NUCLEOTIDE SEQUENCE [LARGE SCALE GENOMIC DNA]</scope>
    <source>
        <strain evidence="4 5">DSM 108379</strain>
    </source>
</reference>
<accession>A0A4Z0YU14</accession>
<feature type="compositionally biased region" description="Basic residues" evidence="1">
    <location>
        <begin position="257"/>
        <end position="274"/>
    </location>
</feature>
<comment type="caution">
    <text evidence="4">The sequence shown here is derived from an EMBL/GenBank/DDBJ whole genome shotgun (WGS) entry which is preliminary data.</text>
</comment>
<keyword evidence="2" id="KW-0472">Membrane</keyword>
<dbReference type="STRING" id="37992.A0A4Z0YU14"/>
<dbReference type="OrthoDB" id="10267127at2759"/>
<dbReference type="Pfam" id="PF00149">
    <property type="entry name" value="Metallophos"/>
    <property type="match status" value="1"/>
</dbReference>
<dbReference type="Gene3D" id="3.60.21.10">
    <property type="match status" value="1"/>
</dbReference>
<keyword evidence="2" id="KW-1133">Transmembrane helix</keyword>
<keyword evidence="5" id="KW-1185">Reference proteome</keyword>
<dbReference type="InterPro" id="IPR050126">
    <property type="entry name" value="Ap4A_hydrolase"/>
</dbReference>
<dbReference type="GO" id="GO:0005737">
    <property type="term" value="C:cytoplasm"/>
    <property type="evidence" value="ECO:0007669"/>
    <property type="project" value="TreeGrafter"/>
</dbReference>
<evidence type="ECO:0000313" key="5">
    <source>
        <dbReference type="Proteomes" id="UP000297716"/>
    </source>
</evidence>
<feature type="compositionally biased region" description="Polar residues" evidence="1">
    <location>
        <begin position="43"/>
        <end position="53"/>
    </location>
</feature>
<feature type="compositionally biased region" description="Basic and acidic residues" evidence="1">
    <location>
        <begin position="370"/>
        <end position="388"/>
    </location>
</feature>
<dbReference type="InterPro" id="IPR004843">
    <property type="entry name" value="Calcineurin-like_PHP"/>
</dbReference>
<evidence type="ECO:0000256" key="2">
    <source>
        <dbReference type="SAM" id="Phobius"/>
    </source>
</evidence>
<evidence type="ECO:0000256" key="1">
    <source>
        <dbReference type="SAM" id="MobiDB-lite"/>
    </source>
</evidence>
<dbReference type="PANTHER" id="PTHR42850:SF4">
    <property type="entry name" value="ZINC-DEPENDENT ENDOPOLYPHOSPHATASE"/>
    <property type="match status" value="1"/>
</dbReference>
<sequence length="476" mass="53341">MADNKPRRHQRPRNRSLVLTAIAFILSAVFFSYMRLSPNAVTLSRRPTPNTPDQLDVEDAMGTTTTKHNKGDTERTYPQISTLPASLLPTPPPNPHGVSRRLIIIGDVHGHLKNLEALLHKAEFSSSRGDTVIFAGDMVNKGPDSAGVVALAMRIGAFGVRGNHEDRVLKAWEYVESKHRKWRENGQDGGVDSNSNTGDDGDDEEQEEEEKTESVPDANETRIVTSLKGAGEGSGETQSSDVEEESENEKGDSQSQSHKKQKKKGKKGKGKKPHHMDLVTAKSLKPEHRAWLSALPLILRIGNLGPRYGEVLTVHAGLVPGIPLELQDPEAVMNMRTLLRPSRGRASDDNQGPPLADQTSQSEYDQPDFTDQRYNKREPMIPSPDRDGALGQTLDILPNIAHFLTPSHTAKNGRLRPRREIRAAVAQVHIRARQRVWEQRHINRHDFRIYSHSLYEEPQRTNIRRGRRRGRGRVEY</sequence>
<feature type="compositionally biased region" description="Acidic residues" evidence="1">
    <location>
        <begin position="199"/>
        <end position="211"/>
    </location>
</feature>
<name>A0A4Z0YU14_9PEZI</name>
<evidence type="ECO:0000259" key="3">
    <source>
        <dbReference type="Pfam" id="PF00149"/>
    </source>
</evidence>
<feature type="region of interest" description="Disordered" evidence="1">
    <location>
        <begin position="183"/>
        <end position="282"/>
    </location>
</feature>
<evidence type="ECO:0000313" key="4">
    <source>
        <dbReference type="EMBL" id="TGJ82625.1"/>
    </source>
</evidence>
<dbReference type="EMBL" id="SKBN01000121">
    <property type="protein sequence ID" value="TGJ82625.1"/>
    <property type="molecule type" value="Genomic_DNA"/>
</dbReference>
<dbReference type="GO" id="GO:0006798">
    <property type="term" value="P:polyphosphate catabolic process"/>
    <property type="evidence" value="ECO:0007669"/>
    <property type="project" value="TreeGrafter"/>
</dbReference>
<proteinExistence type="predicted"/>
<dbReference type="InterPro" id="IPR029052">
    <property type="entry name" value="Metallo-depent_PP-like"/>
</dbReference>
<feature type="transmembrane region" description="Helical" evidence="2">
    <location>
        <begin position="16"/>
        <end position="36"/>
    </location>
</feature>
<dbReference type="AlphaFoldDB" id="A0A4Z0YU14"/>
<feature type="region of interest" description="Disordered" evidence="1">
    <location>
        <begin position="341"/>
        <end position="391"/>
    </location>
</feature>
<dbReference type="Proteomes" id="UP000297716">
    <property type="component" value="Unassembled WGS sequence"/>
</dbReference>
<keyword evidence="2" id="KW-0812">Transmembrane</keyword>
<dbReference type="GO" id="GO:0000298">
    <property type="term" value="F:endopolyphosphatase activity"/>
    <property type="evidence" value="ECO:0007669"/>
    <property type="project" value="TreeGrafter"/>
</dbReference>
<dbReference type="PANTHER" id="PTHR42850">
    <property type="entry name" value="METALLOPHOSPHOESTERASE"/>
    <property type="match status" value="1"/>
</dbReference>
<feature type="region of interest" description="Disordered" evidence="1">
    <location>
        <begin position="43"/>
        <end position="76"/>
    </location>
</feature>
<dbReference type="GO" id="GO:0016791">
    <property type="term" value="F:phosphatase activity"/>
    <property type="evidence" value="ECO:0007669"/>
    <property type="project" value="TreeGrafter"/>
</dbReference>
<organism evidence="4 5">
    <name type="scientific">Xylaria hypoxylon</name>
    <dbReference type="NCBI Taxonomy" id="37992"/>
    <lineage>
        <taxon>Eukaryota</taxon>
        <taxon>Fungi</taxon>
        <taxon>Dikarya</taxon>
        <taxon>Ascomycota</taxon>
        <taxon>Pezizomycotina</taxon>
        <taxon>Sordariomycetes</taxon>
        <taxon>Xylariomycetidae</taxon>
        <taxon>Xylariales</taxon>
        <taxon>Xylariaceae</taxon>
        <taxon>Xylaria</taxon>
    </lineage>
</organism>
<gene>
    <name evidence="4" type="ORF">E0Z10_g6135</name>
</gene>